<dbReference type="PANTHER" id="PTHR43080">
    <property type="entry name" value="CBS DOMAIN-CONTAINING PROTEIN CBSX3, MITOCHONDRIAL"/>
    <property type="match status" value="1"/>
</dbReference>
<protein>
    <submittedName>
        <fullName evidence="4">CBS domain-containing protein</fullName>
    </submittedName>
</protein>
<keyword evidence="1 2" id="KW-0129">CBS domain</keyword>
<organism evidence="4 5">
    <name type="scientific">Cyclonatronum proteinivorum</name>
    <dbReference type="NCBI Taxonomy" id="1457365"/>
    <lineage>
        <taxon>Bacteria</taxon>
        <taxon>Pseudomonadati</taxon>
        <taxon>Balneolota</taxon>
        <taxon>Balneolia</taxon>
        <taxon>Balneolales</taxon>
        <taxon>Cyclonatronaceae</taxon>
        <taxon>Cyclonatronum</taxon>
    </lineage>
</organism>
<dbReference type="CDD" id="cd04623">
    <property type="entry name" value="CBS_pair_bac_euk"/>
    <property type="match status" value="1"/>
</dbReference>
<evidence type="ECO:0000313" key="4">
    <source>
        <dbReference type="EMBL" id="AXI99830.1"/>
    </source>
</evidence>
<dbReference type="InterPro" id="IPR000644">
    <property type="entry name" value="CBS_dom"/>
</dbReference>
<feature type="domain" description="CBS" evidence="3">
    <location>
        <begin position="75"/>
        <end position="131"/>
    </location>
</feature>
<keyword evidence="5" id="KW-1185">Reference proteome</keyword>
<gene>
    <name evidence="4" type="ORF">CYPRO_0546</name>
</gene>
<evidence type="ECO:0000313" key="5">
    <source>
        <dbReference type="Proteomes" id="UP000254808"/>
    </source>
</evidence>
<feature type="domain" description="CBS" evidence="3">
    <location>
        <begin position="6"/>
        <end position="66"/>
    </location>
</feature>
<dbReference type="EMBL" id="CP027806">
    <property type="protein sequence ID" value="AXI99830.1"/>
    <property type="molecule type" value="Genomic_DNA"/>
</dbReference>
<dbReference type="AlphaFoldDB" id="A0A345UH79"/>
<dbReference type="PANTHER" id="PTHR43080:SF2">
    <property type="entry name" value="CBS DOMAIN-CONTAINING PROTEIN"/>
    <property type="match status" value="1"/>
</dbReference>
<reference evidence="4 5" key="1">
    <citation type="submission" date="2018-03" db="EMBL/GenBank/DDBJ databases">
        <title>Phenotypic and genomic properties of Cyclonatronum proteinivorum gen. nov., sp. nov., a haloalkaliphilic bacteroidete from soda lakes possessing Na+-translocating rhodopsin.</title>
        <authorList>
            <person name="Toshchakov S.V."/>
            <person name="Korzhenkov A."/>
            <person name="Samarov N.I."/>
            <person name="Kublanov I.V."/>
            <person name="Muntyan M.S."/>
            <person name="Sorokin D.Y."/>
        </authorList>
    </citation>
    <scope>NUCLEOTIDE SEQUENCE [LARGE SCALE GENOMIC DNA]</scope>
    <source>
        <strain evidence="4 5">Omega</strain>
    </source>
</reference>
<dbReference type="Pfam" id="PF00571">
    <property type="entry name" value="CBS"/>
    <property type="match status" value="2"/>
</dbReference>
<sequence length="146" mass="16258">MQIKEILKVKGTDVYHIAPDATVYDAVKLMSDLNVGGLLVMRARKMAGIITERDYRNKIILKGRASKETAVEEIMTTEVLCVKDTETVESCLQIMTEKKIRHLPVMNDDNTVGGMISIGDLVKAVINKQKVEISTLKSYIYGDSPL</sequence>
<dbReference type="Proteomes" id="UP000254808">
    <property type="component" value="Chromosome"/>
</dbReference>
<dbReference type="InterPro" id="IPR051257">
    <property type="entry name" value="Diverse_CBS-Domain"/>
</dbReference>
<dbReference type="KEGG" id="cprv:CYPRO_0546"/>
<dbReference type="Gene3D" id="3.10.580.10">
    <property type="entry name" value="CBS-domain"/>
    <property type="match status" value="1"/>
</dbReference>
<dbReference type="PROSITE" id="PS51371">
    <property type="entry name" value="CBS"/>
    <property type="match status" value="2"/>
</dbReference>
<name>A0A345UH79_9BACT</name>
<dbReference type="SMART" id="SM00116">
    <property type="entry name" value="CBS"/>
    <property type="match status" value="2"/>
</dbReference>
<dbReference type="RefSeq" id="WP_114983166.1">
    <property type="nucleotide sequence ID" value="NZ_CP027806.1"/>
</dbReference>
<dbReference type="InterPro" id="IPR044725">
    <property type="entry name" value="CBSX3_CBS_dom"/>
</dbReference>
<proteinExistence type="predicted"/>
<dbReference type="SUPFAM" id="SSF54631">
    <property type="entry name" value="CBS-domain pair"/>
    <property type="match status" value="1"/>
</dbReference>
<evidence type="ECO:0000259" key="3">
    <source>
        <dbReference type="PROSITE" id="PS51371"/>
    </source>
</evidence>
<dbReference type="InterPro" id="IPR046342">
    <property type="entry name" value="CBS_dom_sf"/>
</dbReference>
<dbReference type="OrthoDB" id="9802114at2"/>
<evidence type="ECO:0000256" key="1">
    <source>
        <dbReference type="ARBA" id="ARBA00023122"/>
    </source>
</evidence>
<evidence type="ECO:0000256" key="2">
    <source>
        <dbReference type="PROSITE-ProRule" id="PRU00703"/>
    </source>
</evidence>
<accession>A0A345UH79</accession>